<accession>A0A5A8E5G3</accession>
<evidence type="ECO:0000313" key="2">
    <source>
        <dbReference type="Proteomes" id="UP000324907"/>
    </source>
</evidence>
<name>A0A5A8E5G3_CAFRO</name>
<organism evidence="1 2">
    <name type="scientific">Cafeteria roenbergensis</name>
    <name type="common">Marine flagellate</name>
    <dbReference type="NCBI Taxonomy" id="33653"/>
    <lineage>
        <taxon>Eukaryota</taxon>
        <taxon>Sar</taxon>
        <taxon>Stramenopiles</taxon>
        <taxon>Bigyra</taxon>
        <taxon>Opalozoa</taxon>
        <taxon>Bicosoecida</taxon>
        <taxon>Cafeteriaceae</taxon>
        <taxon>Cafeteria</taxon>
    </lineage>
</organism>
<protein>
    <submittedName>
        <fullName evidence="1">Uncharacterized protein</fullName>
    </submittedName>
</protein>
<dbReference type="EMBL" id="VLTL01000008">
    <property type="protein sequence ID" value="KAA0171201.1"/>
    <property type="molecule type" value="Genomic_DNA"/>
</dbReference>
<evidence type="ECO:0000313" key="1">
    <source>
        <dbReference type="EMBL" id="KAA0171201.1"/>
    </source>
</evidence>
<gene>
    <name evidence="1" type="ORF">FNF28_00967</name>
</gene>
<sequence length="119" mass="12505">MLAVAARLDAALGTAVSRRTRDKCVESAVGAAADDLSPSEANAFVRRLLARASTAPLDHRNIHLQFCDELIASTSQDVVRACVHSMAELAVGSLPQPELLDRASALAARVGSDRPALSE</sequence>
<dbReference type="Proteomes" id="UP000324907">
    <property type="component" value="Unassembled WGS sequence"/>
</dbReference>
<comment type="caution">
    <text evidence="1">The sequence shown here is derived from an EMBL/GenBank/DDBJ whole genome shotgun (WGS) entry which is preliminary data.</text>
</comment>
<dbReference type="AlphaFoldDB" id="A0A5A8E5G3"/>
<proteinExistence type="predicted"/>
<reference evidence="1 2" key="1">
    <citation type="submission" date="2019-07" db="EMBL/GenBank/DDBJ databases">
        <title>Genomes of Cafeteria roenbergensis.</title>
        <authorList>
            <person name="Fischer M.G."/>
            <person name="Hackl T."/>
            <person name="Roman M."/>
        </authorList>
    </citation>
    <scope>NUCLEOTIDE SEQUENCE [LARGE SCALE GENOMIC DNA]</scope>
    <source>
        <strain evidence="1 2">RCC970-E3</strain>
    </source>
</reference>